<dbReference type="AlphaFoldDB" id="G2Z5I0"/>
<keyword evidence="2" id="KW-1185">Reference proteome</keyword>
<organism evidence="1 2">
    <name type="scientific">Flavobacterium branchiophilum (strain FL-15)</name>
    <dbReference type="NCBI Taxonomy" id="1034807"/>
    <lineage>
        <taxon>Bacteria</taxon>
        <taxon>Pseudomonadati</taxon>
        <taxon>Bacteroidota</taxon>
        <taxon>Flavobacteriia</taxon>
        <taxon>Flavobacteriales</taxon>
        <taxon>Flavobacteriaceae</taxon>
        <taxon>Flavobacterium</taxon>
    </lineage>
</organism>
<sequence>MKYFIIFFTGMLTLISCTGQNKIDIETIDYNQNFINFFKEKDIQRKIFEMEDVWTHLPVTYTYEINKFRFGEIDFKLESEIKGGDDKSASTVKFFWKNQDMTINKTEGKIIGIEVSINNLSEAENLTDYLKKKYGKPELLINLKEPKTKKNAIIMGVETYYWELLNNDYSIIYNKNYGESFNQQNLHGLLFVIKKNATVNLYGEEKNVIKKMISSLK</sequence>
<proteinExistence type="predicted"/>
<evidence type="ECO:0008006" key="3">
    <source>
        <dbReference type="Google" id="ProtNLM"/>
    </source>
</evidence>
<evidence type="ECO:0000313" key="2">
    <source>
        <dbReference type="Proteomes" id="UP000009186"/>
    </source>
</evidence>
<dbReference type="STRING" id="1034807.FBFL15_2791"/>
<protein>
    <recommendedName>
        <fullName evidence="3">Lipoprotein</fullName>
    </recommendedName>
</protein>
<gene>
    <name evidence="1" type="ordered locus">FBFL15_2791</name>
</gene>
<dbReference type="HOGENOM" id="CLU_1270744_0_0_10"/>
<name>G2Z5I0_FLABF</name>
<dbReference type="RefSeq" id="WP_014085230.1">
    <property type="nucleotide sequence ID" value="NC_016001.1"/>
</dbReference>
<dbReference type="Proteomes" id="UP000009186">
    <property type="component" value="Chromosome"/>
</dbReference>
<dbReference type="PROSITE" id="PS51257">
    <property type="entry name" value="PROKAR_LIPOPROTEIN"/>
    <property type="match status" value="1"/>
</dbReference>
<reference evidence="1 2" key="1">
    <citation type="journal article" date="2011" name="Appl. Environ. Microbiol.">
        <title>Complete genome sequence of the fish pathogen Flavobacterium branchiophilum.</title>
        <authorList>
            <consortium name="1:IP"/>
            <consortium name="Microbial Evolutionary Genomics,F-75015 Paris"/>
            <consortium name="France 2:CNRS"/>
            <consortium name="URA2171"/>
            <consortium name="F-75015 Paris,France 3:Unite de Virologie et Immunologie Mol."/>
            <consortium name="INRA,78352 Jouy en Josas Cedex"/>
            <consortium name="France. 4:Unite de Mathemathique"/>
            <consortium name="Informatique et Genome,INRA"/>
            <consortium name="78352 Jouy en Josas Cedex"/>
            <consortium name="France. 5:CEA/Genoscope"/>
            <consortium name="Evry"/>
            <consortium name="France"/>
            <person name="Touchon M."/>
            <person name="Barbier P."/>
            <person name="Bernardet J.F."/>
            <person name="Loux V."/>
            <person name="Vacherie B."/>
            <person name="Barbe V."/>
            <person name="Rocha E.P."/>
            <person name="Duchaud E."/>
        </authorList>
    </citation>
    <scope>NUCLEOTIDE SEQUENCE [LARGE SCALE GENOMIC DNA]</scope>
    <source>
        <strain evidence="1 2">FL-15</strain>
    </source>
</reference>
<dbReference type="KEGG" id="fbr:FBFL15_2791"/>
<dbReference type="EMBL" id="FQ859183">
    <property type="protein sequence ID" value="CCB70778.1"/>
    <property type="molecule type" value="Genomic_DNA"/>
</dbReference>
<evidence type="ECO:0000313" key="1">
    <source>
        <dbReference type="EMBL" id="CCB70778.1"/>
    </source>
</evidence>
<accession>G2Z5I0</accession>